<evidence type="ECO:0000256" key="2">
    <source>
        <dbReference type="ARBA" id="ARBA00022670"/>
    </source>
</evidence>
<dbReference type="Pfam" id="PF13365">
    <property type="entry name" value="Trypsin_2"/>
    <property type="match status" value="1"/>
</dbReference>
<name>A0A644THV4_9ZZZZ</name>
<feature type="domain" description="PDZ" evidence="7">
    <location>
        <begin position="337"/>
        <end position="422"/>
    </location>
</feature>
<comment type="caution">
    <text evidence="8">The sequence shown here is derived from an EMBL/GenBank/DDBJ whole genome shotgun (WGS) entry which is preliminary data.</text>
</comment>
<keyword evidence="3" id="KW-0378">Hydrolase</keyword>
<keyword evidence="2" id="KW-0645">Protease</keyword>
<proteinExistence type="inferred from homology"/>
<dbReference type="AlphaFoldDB" id="A0A644THV4"/>
<keyword evidence="6" id="KW-0812">Transmembrane</keyword>
<protein>
    <recommendedName>
        <fullName evidence="7">PDZ domain-containing protein</fullName>
    </recommendedName>
</protein>
<dbReference type="SUPFAM" id="SSF50156">
    <property type="entry name" value="PDZ domain-like"/>
    <property type="match status" value="1"/>
</dbReference>
<dbReference type="Pfam" id="PF13180">
    <property type="entry name" value="PDZ_2"/>
    <property type="match status" value="1"/>
</dbReference>
<dbReference type="InterPro" id="IPR001478">
    <property type="entry name" value="PDZ"/>
</dbReference>
<evidence type="ECO:0000256" key="1">
    <source>
        <dbReference type="ARBA" id="ARBA00010541"/>
    </source>
</evidence>
<dbReference type="InterPro" id="IPR009003">
    <property type="entry name" value="Peptidase_S1_PA"/>
</dbReference>
<dbReference type="InterPro" id="IPR051201">
    <property type="entry name" value="Chloro_Bact_Ser_Proteases"/>
</dbReference>
<dbReference type="GO" id="GO:0006508">
    <property type="term" value="P:proteolysis"/>
    <property type="evidence" value="ECO:0007669"/>
    <property type="project" value="UniProtKB-KW"/>
</dbReference>
<comment type="similarity">
    <text evidence="1">Belongs to the peptidase S1C family.</text>
</comment>
<dbReference type="Gene3D" id="2.40.10.120">
    <property type="match status" value="1"/>
</dbReference>
<evidence type="ECO:0000256" key="3">
    <source>
        <dbReference type="ARBA" id="ARBA00022801"/>
    </source>
</evidence>
<dbReference type="PANTHER" id="PTHR43343:SF3">
    <property type="entry name" value="PROTEASE DO-LIKE 8, CHLOROPLASTIC"/>
    <property type="match status" value="1"/>
</dbReference>
<sequence>MKLYSRRQLAGTIAAISIFVAAAAFGLGYLVYRPTSAQKSYGDNKENVKSVAEADESLLQSAAATTQGAPAEGTTEGQNSPFGLPAASGQGYNVDERESISVYERFNESVVNITTEVVKVNWFLEPVPESGGSGSGSIIDSRGYVLTNYHVVEEAYKLFVNLSDGSQYEASIVGTDPQNDLAVIKFEPKPGLDLKPITLGSSKGLKVGQKVLAIGNPFGLERTLTQGIISGLGRPIQKDSRTVLQNMIQTDASINPGNSGGPLFNAAGQMIGINTMIYSTSGGSVGIGFAIPVDTAVRIMPELIKEGRVRRGWIDMEAIQLFPALISYLAQSGQASPVEKGLLISVLRESSNAAKAGLRGGSQAVRYGQSTFRVGGDIIVSVDKQPVVSIADLYTALEDNRPGESVEVEYFRGTKKMKALVQLSERSQER</sequence>
<evidence type="ECO:0000256" key="4">
    <source>
        <dbReference type="ARBA" id="ARBA00022825"/>
    </source>
</evidence>
<dbReference type="GO" id="GO:0004252">
    <property type="term" value="F:serine-type endopeptidase activity"/>
    <property type="evidence" value="ECO:0007669"/>
    <property type="project" value="InterPro"/>
</dbReference>
<dbReference type="Gene3D" id="2.30.42.10">
    <property type="match status" value="1"/>
</dbReference>
<dbReference type="InterPro" id="IPR001940">
    <property type="entry name" value="Peptidase_S1C"/>
</dbReference>
<evidence type="ECO:0000256" key="6">
    <source>
        <dbReference type="SAM" id="Phobius"/>
    </source>
</evidence>
<feature type="transmembrane region" description="Helical" evidence="6">
    <location>
        <begin position="12"/>
        <end position="32"/>
    </location>
</feature>
<dbReference type="FunFam" id="2.40.10.10:FF:000001">
    <property type="entry name" value="Periplasmic serine protease DegS"/>
    <property type="match status" value="1"/>
</dbReference>
<keyword evidence="4" id="KW-0720">Serine protease</keyword>
<accession>A0A644THV4</accession>
<organism evidence="8">
    <name type="scientific">bioreactor metagenome</name>
    <dbReference type="NCBI Taxonomy" id="1076179"/>
    <lineage>
        <taxon>unclassified sequences</taxon>
        <taxon>metagenomes</taxon>
        <taxon>ecological metagenomes</taxon>
    </lineage>
</organism>
<dbReference type="InterPro" id="IPR036034">
    <property type="entry name" value="PDZ_sf"/>
</dbReference>
<feature type="region of interest" description="Disordered" evidence="5">
    <location>
        <begin position="62"/>
        <end position="90"/>
    </location>
</feature>
<gene>
    <name evidence="8" type="ORF">SDC9_12219</name>
</gene>
<dbReference type="PRINTS" id="PR00834">
    <property type="entry name" value="PROTEASES2C"/>
</dbReference>
<dbReference type="SUPFAM" id="SSF50494">
    <property type="entry name" value="Trypsin-like serine proteases"/>
    <property type="match status" value="1"/>
</dbReference>
<reference evidence="8" key="1">
    <citation type="submission" date="2019-08" db="EMBL/GenBank/DDBJ databases">
        <authorList>
            <person name="Kucharzyk K."/>
            <person name="Murdoch R.W."/>
            <person name="Higgins S."/>
            <person name="Loffler F."/>
        </authorList>
    </citation>
    <scope>NUCLEOTIDE SEQUENCE</scope>
</reference>
<evidence type="ECO:0000313" key="8">
    <source>
        <dbReference type="EMBL" id="MPL66536.1"/>
    </source>
</evidence>
<dbReference type="EMBL" id="VSSQ01000032">
    <property type="protein sequence ID" value="MPL66536.1"/>
    <property type="molecule type" value="Genomic_DNA"/>
</dbReference>
<keyword evidence="6" id="KW-0472">Membrane</keyword>
<keyword evidence="6" id="KW-1133">Transmembrane helix</keyword>
<dbReference type="PANTHER" id="PTHR43343">
    <property type="entry name" value="PEPTIDASE S12"/>
    <property type="match status" value="1"/>
</dbReference>
<evidence type="ECO:0000259" key="7">
    <source>
        <dbReference type="Pfam" id="PF13180"/>
    </source>
</evidence>
<evidence type="ECO:0000256" key="5">
    <source>
        <dbReference type="SAM" id="MobiDB-lite"/>
    </source>
</evidence>